<organism evidence="4 5">
    <name type="scientific">Methylobacterium currus</name>
    <dbReference type="NCBI Taxonomy" id="2051553"/>
    <lineage>
        <taxon>Bacteria</taxon>
        <taxon>Pseudomonadati</taxon>
        <taxon>Pseudomonadota</taxon>
        <taxon>Alphaproteobacteria</taxon>
        <taxon>Hyphomicrobiales</taxon>
        <taxon>Methylobacteriaceae</taxon>
        <taxon>Methylobacterium</taxon>
    </lineage>
</organism>
<dbReference type="Gene3D" id="3.40.605.10">
    <property type="entry name" value="Aldehyde Dehydrogenase, Chain A, domain 1"/>
    <property type="match status" value="1"/>
</dbReference>
<dbReference type="PANTHER" id="PTHR43353:SF5">
    <property type="entry name" value="SUCCINATE-SEMIALDEHYDE DEHYDROGENASE, MITOCHONDRIAL"/>
    <property type="match status" value="1"/>
</dbReference>
<dbReference type="GO" id="GO:0016620">
    <property type="term" value="F:oxidoreductase activity, acting on the aldehyde or oxo group of donors, NAD or NADP as acceptor"/>
    <property type="evidence" value="ECO:0007669"/>
    <property type="project" value="InterPro"/>
</dbReference>
<sequence>MTGAPGPGARRDAEAAYPALALVVGDRWIGAEERPTVPVVDPSTERGLGHLPLADEADLDRAIQAAHDAFPGWRDTPALARGRILRAAAAWLRAHRRDWAVLIALELGKPLAQAEAEAETACEMIEWAAEEGRRLYGRDIPPRTSGLRLTAFSEPVGPVGAIAGWNAPAITPARKIAGALGAGCSIVIKPSEATPASGLMLARAFAEAGLPPGVLNLVFGDPPAIGRTLATDPRLRMLTFTGGTSVGKELAACCVATMKRMVMELGGHAPVIVLADCDVEAVARAGAAAKYRNAGQVCTSPTRFLVEAPAYRRFADAFTAAAQALRVGDPFAAGTQMGPLQNARRAAAIRAILREARPRATVIEGCAPEGPGFWQAPAVLTDLGSDARAWHEEPFGPLAVLAPCASLDAAIAEANRLSLGLAAYAFTGSLAAAERLGREVQAGTLAVNHWSASFPETPFGGVKDSGFGLEGGPEGVMAFRQQRFVSVAS</sequence>
<keyword evidence="5" id="KW-1185">Reference proteome</keyword>
<evidence type="ECO:0000259" key="3">
    <source>
        <dbReference type="Pfam" id="PF00171"/>
    </source>
</evidence>
<keyword evidence="2" id="KW-0560">Oxidoreductase</keyword>
<accession>A0A2R4WMI8</accession>
<dbReference type="Gene3D" id="3.40.309.10">
    <property type="entry name" value="Aldehyde Dehydrogenase, Chain A, domain 2"/>
    <property type="match status" value="1"/>
</dbReference>
<comment type="similarity">
    <text evidence="1">Belongs to the aldehyde dehydrogenase family.</text>
</comment>
<dbReference type="Proteomes" id="UP000244755">
    <property type="component" value="Chromosome 1"/>
</dbReference>
<proteinExistence type="inferred from homology"/>
<dbReference type="PANTHER" id="PTHR43353">
    <property type="entry name" value="SUCCINATE-SEMIALDEHYDE DEHYDROGENASE, MITOCHONDRIAL"/>
    <property type="match status" value="1"/>
</dbReference>
<name>A0A2R4WMI8_9HYPH</name>
<dbReference type="InterPro" id="IPR016163">
    <property type="entry name" value="Ald_DH_C"/>
</dbReference>
<dbReference type="InterPro" id="IPR050740">
    <property type="entry name" value="Aldehyde_DH_Superfamily"/>
</dbReference>
<dbReference type="InterPro" id="IPR015590">
    <property type="entry name" value="Aldehyde_DH_dom"/>
</dbReference>
<dbReference type="InterPro" id="IPR016161">
    <property type="entry name" value="Ald_DH/histidinol_DH"/>
</dbReference>
<reference evidence="4 5" key="1">
    <citation type="submission" date="2018-04" db="EMBL/GenBank/DDBJ databases">
        <title>Methylobacterium sp. PR1016A genome.</title>
        <authorList>
            <person name="Park W."/>
        </authorList>
    </citation>
    <scope>NUCLEOTIDE SEQUENCE [LARGE SCALE GENOMIC DNA]</scope>
    <source>
        <strain evidence="4 5">PR1016A</strain>
    </source>
</reference>
<evidence type="ECO:0000256" key="1">
    <source>
        <dbReference type="ARBA" id="ARBA00009986"/>
    </source>
</evidence>
<protein>
    <submittedName>
        <fullName evidence="4">NAD-dependent succinate-semialdehyde dehydrogenase</fullName>
    </submittedName>
</protein>
<dbReference type="RefSeq" id="WP_099954561.1">
    <property type="nucleotide sequence ID" value="NZ_CP028843.1"/>
</dbReference>
<dbReference type="KEGG" id="mee:DA075_19150"/>
<dbReference type="AlphaFoldDB" id="A0A2R4WMI8"/>
<dbReference type="FunFam" id="3.40.605.10:FF:000007">
    <property type="entry name" value="NAD/NADP-dependent betaine aldehyde dehydrogenase"/>
    <property type="match status" value="1"/>
</dbReference>
<evidence type="ECO:0000313" key="5">
    <source>
        <dbReference type="Proteomes" id="UP000244755"/>
    </source>
</evidence>
<gene>
    <name evidence="4" type="ORF">DA075_19150</name>
</gene>
<evidence type="ECO:0000313" key="4">
    <source>
        <dbReference type="EMBL" id="AWB22761.1"/>
    </source>
</evidence>
<dbReference type="OrthoDB" id="9772584at2"/>
<feature type="domain" description="Aldehyde dehydrogenase" evidence="3">
    <location>
        <begin position="28"/>
        <end position="484"/>
    </location>
</feature>
<dbReference type="Pfam" id="PF00171">
    <property type="entry name" value="Aldedh"/>
    <property type="match status" value="1"/>
</dbReference>
<dbReference type="InterPro" id="IPR016162">
    <property type="entry name" value="Ald_DH_N"/>
</dbReference>
<dbReference type="EMBL" id="CP028843">
    <property type="protein sequence ID" value="AWB22761.1"/>
    <property type="molecule type" value="Genomic_DNA"/>
</dbReference>
<evidence type="ECO:0000256" key="2">
    <source>
        <dbReference type="ARBA" id="ARBA00023002"/>
    </source>
</evidence>
<dbReference type="SUPFAM" id="SSF53720">
    <property type="entry name" value="ALDH-like"/>
    <property type="match status" value="1"/>
</dbReference>